<feature type="compositionally biased region" description="Gly residues" evidence="1">
    <location>
        <begin position="678"/>
        <end position="690"/>
    </location>
</feature>
<name>A0ABR3PHC4_9PEZI</name>
<comment type="caution">
    <text evidence="2">The sequence shown here is derived from an EMBL/GenBank/DDBJ whole genome shotgun (WGS) entry which is preliminary data.</text>
</comment>
<feature type="region of interest" description="Disordered" evidence="1">
    <location>
        <begin position="413"/>
        <end position="445"/>
    </location>
</feature>
<feature type="compositionally biased region" description="Low complexity" evidence="1">
    <location>
        <begin position="759"/>
        <end position="772"/>
    </location>
</feature>
<feature type="compositionally biased region" description="Polar residues" evidence="1">
    <location>
        <begin position="706"/>
        <end position="725"/>
    </location>
</feature>
<feature type="region of interest" description="Disordered" evidence="1">
    <location>
        <begin position="469"/>
        <end position="492"/>
    </location>
</feature>
<feature type="region of interest" description="Disordered" evidence="1">
    <location>
        <begin position="1"/>
        <end position="61"/>
    </location>
</feature>
<feature type="compositionally biased region" description="Polar residues" evidence="1">
    <location>
        <begin position="638"/>
        <end position="648"/>
    </location>
</feature>
<feature type="compositionally biased region" description="Pro residues" evidence="1">
    <location>
        <begin position="9"/>
        <end position="21"/>
    </location>
</feature>
<evidence type="ECO:0000256" key="1">
    <source>
        <dbReference type="SAM" id="MobiDB-lite"/>
    </source>
</evidence>
<protein>
    <recommendedName>
        <fullName evidence="4">PH domain-containing protein</fullName>
    </recommendedName>
</protein>
<evidence type="ECO:0000313" key="3">
    <source>
        <dbReference type="Proteomes" id="UP001562354"/>
    </source>
</evidence>
<dbReference type="EMBL" id="JBFMKM010000007">
    <property type="protein sequence ID" value="KAL1305465.1"/>
    <property type="molecule type" value="Genomic_DNA"/>
</dbReference>
<feature type="region of interest" description="Disordered" evidence="1">
    <location>
        <begin position="82"/>
        <end position="155"/>
    </location>
</feature>
<feature type="compositionally biased region" description="Polar residues" evidence="1">
    <location>
        <begin position="89"/>
        <end position="121"/>
    </location>
</feature>
<feature type="compositionally biased region" description="Polar residues" evidence="1">
    <location>
        <begin position="34"/>
        <end position="47"/>
    </location>
</feature>
<proteinExistence type="predicted"/>
<feature type="compositionally biased region" description="Polar residues" evidence="1">
    <location>
        <begin position="429"/>
        <end position="438"/>
    </location>
</feature>
<evidence type="ECO:0000313" key="2">
    <source>
        <dbReference type="EMBL" id="KAL1305465.1"/>
    </source>
</evidence>
<dbReference type="GeneID" id="95976046"/>
<dbReference type="Proteomes" id="UP001562354">
    <property type="component" value="Unassembled WGS sequence"/>
</dbReference>
<dbReference type="RefSeq" id="XP_069201738.1">
    <property type="nucleotide sequence ID" value="XM_069341647.1"/>
</dbReference>
<keyword evidence="3" id="KW-1185">Reference proteome</keyword>
<evidence type="ECO:0008006" key="4">
    <source>
        <dbReference type="Google" id="ProtNLM"/>
    </source>
</evidence>
<feature type="region of interest" description="Disordered" evidence="1">
    <location>
        <begin position="632"/>
        <end position="727"/>
    </location>
</feature>
<organism evidence="2 3">
    <name type="scientific">Neodothiora populina</name>
    <dbReference type="NCBI Taxonomy" id="2781224"/>
    <lineage>
        <taxon>Eukaryota</taxon>
        <taxon>Fungi</taxon>
        <taxon>Dikarya</taxon>
        <taxon>Ascomycota</taxon>
        <taxon>Pezizomycotina</taxon>
        <taxon>Dothideomycetes</taxon>
        <taxon>Dothideomycetidae</taxon>
        <taxon>Dothideales</taxon>
        <taxon>Dothioraceae</taxon>
        <taxon>Neodothiora</taxon>
    </lineage>
</organism>
<gene>
    <name evidence="2" type="ORF">AAFC00_002344</name>
</gene>
<accession>A0ABR3PHC4</accession>
<sequence length="864" mass="92142">MTAFDDKPLPPIRGQPGPGPMLPLGLHPVDSHMRSGTGTASGRNTPQDFMEQRPRKTSSKMSLFSLFSRPKVERLRGYAEPGLDLSPLEKSTSRSASPDSRLRQTLSLNRSQPATPRSGTGVSFREGDFTGSPRDDRGAERGLTRQTRRDNNNFVPPPLFQAYAQSVKACKAQSVDGFALLQASRRRRDSHDLTFRIDKPHRNGSIGAIQHTNLPKKIFALTTSGHLLQYADQGTSERLPEKVLQLGKESVACACDLVPGEPFVLQVARTTAAMEAAPASISLFSKMGLRSSRTEATHLLLVLRDAQELDEWLVAVRKKIQGLGGNASQVASAPGIDVAGIDSSPETSEHALREPNFFRLPQGHSPSTVLEVEEIAPHESIKADASGETAQGLSHSIASSALSPVEATSMVSPVISSTRQSLELRPRSSKASMNSATPRDSPMAGPMDSGIGGAEPMQKHFPFKIKPTIPEGMTHPPHQPAREDSSPTGSNTATALEKPLAIVSEADKVSVAQDYGGIRPDSIITELPSFRMARAADHAVTTPYTISRRAVDVKHMDPRLKPLRTSDPNNPRRPTIKPFTVPLKINTAGQSKDESDLIESPIVKSVEGSSTWKHHPHRTPSVKLSLFPAAAPGVYNPTRPTRSATVTKEPSRSLRRPASLQVHSDPVPFLSSVRVGSSGTGSGSGNGNGSSGFNHPSRLAVHPSGSVPSLRSASAMASSPTNDSNVRMERVSSEYKFTTPTSNLVGNAFLHPGVANTTAPRSSASSMRSASPGPRPKTPIRERSNMTALPPLPALPPPSRKLPRQGHFSGRAGSKTRSESPGLPALDLGIPVIGLAPPAPPPTRGLPSLPNPPPVPSKAGVKVH</sequence>
<reference evidence="2 3" key="1">
    <citation type="submission" date="2024-07" db="EMBL/GenBank/DDBJ databases">
        <title>Draft sequence of the Neodothiora populina.</title>
        <authorList>
            <person name="Drown D.D."/>
            <person name="Schuette U.S."/>
            <person name="Buechlein A.B."/>
            <person name="Rusch D.R."/>
            <person name="Winton L.W."/>
            <person name="Adams G.A."/>
        </authorList>
    </citation>
    <scope>NUCLEOTIDE SEQUENCE [LARGE SCALE GENOMIC DNA]</scope>
    <source>
        <strain evidence="2 3">CPC 39397</strain>
    </source>
</reference>
<feature type="compositionally biased region" description="Pro residues" evidence="1">
    <location>
        <begin position="790"/>
        <end position="800"/>
    </location>
</feature>
<feature type="compositionally biased region" description="Basic and acidic residues" evidence="1">
    <location>
        <begin position="125"/>
        <end position="151"/>
    </location>
</feature>
<feature type="compositionally biased region" description="Pro residues" evidence="1">
    <location>
        <begin position="837"/>
        <end position="856"/>
    </location>
</feature>
<feature type="region of interest" description="Disordered" evidence="1">
    <location>
        <begin position="753"/>
        <end position="864"/>
    </location>
</feature>
<feature type="region of interest" description="Disordered" evidence="1">
    <location>
        <begin position="559"/>
        <end position="578"/>
    </location>
</feature>